<dbReference type="Proteomes" id="UP000190150">
    <property type="component" value="Unassembled WGS sequence"/>
</dbReference>
<dbReference type="STRING" id="1513896.SAMN05660841_00740"/>
<dbReference type="EMBL" id="FUZF01000002">
    <property type="protein sequence ID" value="SKB47357.1"/>
    <property type="molecule type" value="Genomic_DNA"/>
</dbReference>
<dbReference type="InterPro" id="IPR000192">
    <property type="entry name" value="Aminotrans_V_dom"/>
</dbReference>
<gene>
    <name evidence="3" type="ORF">SAMN05660841_00740</name>
</gene>
<dbReference type="InterPro" id="IPR015422">
    <property type="entry name" value="PyrdxlP-dep_Trfase_small"/>
</dbReference>
<evidence type="ECO:0000313" key="3">
    <source>
        <dbReference type="EMBL" id="SKB47357.1"/>
    </source>
</evidence>
<dbReference type="InterPro" id="IPR015424">
    <property type="entry name" value="PyrdxlP-dep_Trfase"/>
</dbReference>
<evidence type="ECO:0000313" key="4">
    <source>
        <dbReference type="Proteomes" id="UP000190150"/>
    </source>
</evidence>
<dbReference type="Gene3D" id="3.90.1150.10">
    <property type="entry name" value="Aspartate Aminotransferase, domain 1"/>
    <property type="match status" value="1"/>
</dbReference>
<dbReference type="SUPFAM" id="SSF53383">
    <property type="entry name" value="PLP-dependent transferases"/>
    <property type="match status" value="1"/>
</dbReference>
<evidence type="ECO:0000259" key="2">
    <source>
        <dbReference type="Pfam" id="PF00266"/>
    </source>
</evidence>
<sequence>MNKLLNVMDYKSYFDIPSGLTYFNTPGNGLMPKTHHQWRRRRDIDFFDPSSDLRDQQVVFIQEVKEALAAMFNCSEENVYCVPNFSFGYNALLGGLPSGTRFAILEEDYPSLNYPIISRGFPYKVVKSGDGNLEERILDIIRQGTVDVLLLSVVQYITGVKIDMEFIKTLKREFPALIVIGDATQYLGTEPFDFMESGFDAIGGSGYKWMMAGFGNGYMMLSDKLKKFLYSDALTRPRPTEAMWAHKSIIDTFFEPGHQDTLSHGTLLESVRFFDKLGLSNVKEHIDEVKGYAYEQFLERGWILPAVTERSCRSSLINLQVPQECYSALGAAGIKCFPRGTGIRIGIHLYNDKADVDYLVKILDKNIVR</sequence>
<keyword evidence="4" id="KW-1185">Reference proteome</keyword>
<accession>A0A1T5BJV6</accession>
<evidence type="ECO:0000256" key="1">
    <source>
        <dbReference type="ARBA" id="ARBA00022898"/>
    </source>
</evidence>
<keyword evidence="3" id="KW-0456">Lyase</keyword>
<dbReference type="OrthoDB" id="513408at2"/>
<proteinExistence type="predicted"/>
<dbReference type="InterPro" id="IPR015421">
    <property type="entry name" value="PyrdxlP-dep_Trfase_major"/>
</dbReference>
<feature type="domain" description="Aminotransferase class V" evidence="2">
    <location>
        <begin position="124"/>
        <end position="359"/>
    </location>
</feature>
<organism evidence="3 4">
    <name type="scientific">Sphingobacterium nematocida</name>
    <dbReference type="NCBI Taxonomy" id="1513896"/>
    <lineage>
        <taxon>Bacteria</taxon>
        <taxon>Pseudomonadati</taxon>
        <taxon>Bacteroidota</taxon>
        <taxon>Sphingobacteriia</taxon>
        <taxon>Sphingobacteriales</taxon>
        <taxon>Sphingobacteriaceae</taxon>
        <taxon>Sphingobacterium</taxon>
    </lineage>
</organism>
<dbReference type="Gene3D" id="3.40.640.10">
    <property type="entry name" value="Type I PLP-dependent aspartate aminotransferase-like (Major domain)"/>
    <property type="match status" value="1"/>
</dbReference>
<dbReference type="AlphaFoldDB" id="A0A1T5BJV6"/>
<keyword evidence="1" id="KW-0663">Pyridoxal phosphate</keyword>
<dbReference type="RefSeq" id="WP_079641313.1">
    <property type="nucleotide sequence ID" value="NZ_FUZF01000002.1"/>
</dbReference>
<reference evidence="4" key="1">
    <citation type="submission" date="2017-02" db="EMBL/GenBank/DDBJ databases">
        <authorList>
            <person name="Varghese N."/>
            <person name="Submissions S."/>
        </authorList>
    </citation>
    <scope>NUCLEOTIDE SEQUENCE [LARGE SCALE GENOMIC DNA]</scope>
    <source>
        <strain evidence="4">DSM 24091</strain>
    </source>
</reference>
<dbReference type="GO" id="GO:0016829">
    <property type="term" value="F:lyase activity"/>
    <property type="evidence" value="ECO:0007669"/>
    <property type="project" value="UniProtKB-KW"/>
</dbReference>
<name>A0A1T5BJV6_9SPHI</name>
<dbReference type="Pfam" id="PF00266">
    <property type="entry name" value="Aminotran_5"/>
    <property type="match status" value="1"/>
</dbReference>
<protein>
    <submittedName>
        <fullName evidence="3">Selenocysteine lyase/Cysteine desulfurase</fullName>
    </submittedName>
</protein>